<dbReference type="InterPro" id="IPR036890">
    <property type="entry name" value="HATPase_C_sf"/>
</dbReference>
<dbReference type="RefSeq" id="WP_089838272.1">
    <property type="nucleotide sequence ID" value="NZ_FOZL01000001.1"/>
</dbReference>
<dbReference type="Pfam" id="PF07495">
    <property type="entry name" value="Y_Y_Y"/>
    <property type="match status" value="1"/>
</dbReference>
<protein>
    <submittedName>
        <fullName evidence="6">Two component regulator propeller</fullName>
    </submittedName>
</protein>
<name>A0A1I6M1E3_9BACT</name>
<gene>
    <name evidence="6" type="ORF">SAMN05421771_1624</name>
</gene>
<dbReference type="InterPro" id="IPR015943">
    <property type="entry name" value="WD40/YVTN_repeat-like_dom_sf"/>
</dbReference>
<evidence type="ECO:0000256" key="1">
    <source>
        <dbReference type="ARBA" id="ARBA00022679"/>
    </source>
</evidence>
<keyword evidence="7" id="KW-1185">Reference proteome</keyword>
<evidence type="ECO:0000313" key="7">
    <source>
        <dbReference type="Proteomes" id="UP000199024"/>
    </source>
</evidence>
<sequence>MRLLRLVRWPLLLLLLIAVARGQGRPWAHEVWTTENGLPQNSVHAVVQGRDGFLWVATEGGLARFDGVGFAVFNRENTPAFTSDDLSSLVVDKDGALLVGSADGWVKYEDGVFRKAAEPDVTLPVGLGKPKGIPAGRVQATLRDARGGFWVGMDRGLYSPEGKVAAIGDASVLSLFEDREGDIWAGTDTGGLHVLRPQVFRGELLGKAVTAVTQGADGGMWAGTRGDGLFRVGGKHLTAKDGLLSDVVLSLAADRDGSLWVGTPDGLNHLLKGGKVEAMTSADGLPDDFVRSLYADRDGTLWIGTRRGLVHREGGRLTSVAGLPSDLIGAMVRMRGGDLWVGTLDGVARLRNGKVTAYGAKDGLVGSVVTSLVERKDGSLWVGTKDGGLSRLAGERFEGVLPGEVDDLVEDDRGGLWLTGSRGVMRVAEQGTGRFGAVSYGTGDGLPSEEMAGPGHPAAWKAVDGTVWLGTRKGLAVVDPAGLRGRVPVPAVVERFTVDDALWVGGEVIPPGHMRFAFEYAGLSFAAPSRVRYRYMLEGFDKGWVEAGGRRSAFYTNLGAGRYRFLVQAAGADGVWGESAVVAFRVKPRFYRTWWFLGLMVLVVGGLVGLGYWLRVRALRVRFDAILAERNRMAREVHDTLAQGFVGISLQLEVTGMMLAQGHVEGAKKQVDETKALVREGLADARQSIWELRSGAVDGGLPERMRSMVDRLKTESVRVELAVGGTYRALEPELEREVMRVAQEAVTNAVRHARAGLVVVDLRYQPVELTLAVRDDGAGFAPEQVASGRFGLVGMRERAERIGGRLEIESSAESGTVVRLRVPLVA</sequence>
<dbReference type="SMART" id="SM00387">
    <property type="entry name" value="HATPase_c"/>
    <property type="match status" value="1"/>
</dbReference>
<dbReference type="AlphaFoldDB" id="A0A1I6M1E3"/>
<dbReference type="Gene3D" id="2.60.40.10">
    <property type="entry name" value="Immunoglobulins"/>
    <property type="match status" value="1"/>
</dbReference>
<evidence type="ECO:0000256" key="3">
    <source>
        <dbReference type="ARBA" id="ARBA00023012"/>
    </source>
</evidence>
<evidence type="ECO:0000256" key="2">
    <source>
        <dbReference type="ARBA" id="ARBA00022777"/>
    </source>
</evidence>
<keyword evidence="4" id="KW-1133">Transmembrane helix</keyword>
<dbReference type="InterPro" id="IPR011110">
    <property type="entry name" value="Reg_prop"/>
</dbReference>
<dbReference type="InterPro" id="IPR003594">
    <property type="entry name" value="HATPase_dom"/>
</dbReference>
<dbReference type="GO" id="GO:0016020">
    <property type="term" value="C:membrane"/>
    <property type="evidence" value="ECO:0007669"/>
    <property type="project" value="InterPro"/>
</dbReference>
<keyword evidence="4" id="KW-0812">Transmembrane</keyword>
<dbReference type="SUPFAM" id="SSF55874">
    <property type="entry name" value="ATPase domain of HSP90 chaperone/DNA topoisomerase II/histidine kinase"/>
    <property type="match status" value="1"/>
</dbReference>
<keyword evidence="2" id="KW-0418">Kinase</keyword>
<keyword evidence="3" id="KW-0902">Two-component regulatory system</keyword>
<accession>A0A1I6M1E3</accession>
<dbReference type="STRING" id="474950.SAMN05421771_1624"/>
<dbReference type="Proteomes" id="UP000199024">
    <property type="component" value="Unassembled WGS sequence"/>
</dbReference>
<dbReference type="Gene3D" id="2.130.10.10">
    <property type="entry name" value="YVTN repeat-like/Quinoprotein amine dehydrogenase"/>
    <property type="match status" value="3"/>
</dbReference>
<dbReference type="PANTHER" id="PTHR24421">
    <property type="entry name" value="NITRATE/NITRITE SENSOR PROTEIN NARX-RELATED"/>
    <property type="match status" value="1"/>
</dbReference>
<evidence type="ECO:0000256" key="4">
    <source>
        <dbReference type="SAM" id="Phobius"/>
    </source>
</evidence>
<dbReference type="Pfam" id="PF07494">
    <property type="entry name" value="Reg_prop"/>
    <property type="match status" value="5"/>
</dbReference>
<evidence type="ECO:0000313" key="6">
    <source>
        <dbReference type="EMBL" id="SFS09312.1"/>
    </source>
</evidence>
<feature type="transmembrane region" description="Helical" evidence="4">
    <location>
        <begin position="594"/>
        <end position="614"/>
    </location>
</feature>
<dbReference type="SUPFAM" id="SSF63829">
    <property type="entry name" value="Calcium-dependent phosphotriesterase"/>
    <property type="match status" value="2"/>
</dbReference>
<dbReference type="InterPro" id="IPR050482">
    <property type="entry name" value="Sensor_HK_TwoCompSys"/>
</dbReference>
<dbReference type="Gene3D" id="3.30.565.10">
    <property type="entry name" value="Histidine kinase-like ATPase, C-terminal domain"/>
    <property type="match status" value="1"/>
</dbReference>
<feature type="domain" description="Histidine kinase" evidence="5">
    <location>
        <begin position="737"/>
        <end position="826"/>
    </location>
</feature>
<dbReference type="Pfam" id="PF02518">
    <property type="entry name" value="HATPase_c"/>
    <property type="match status" value="1"/>
</dbReference>
<dbReference type="InterPro" id="IPR011123">
    <property type="entry name" value="Y_Y_Y"/>
</dbReference>
<dbReference type="InterPro" id="IPR005467">
    <property type="entry name" value="His_kinase_dom"/>
</dbReference>
<dbReference type="InterPro" id="IPR011712">
    <property type="entry name" value="Sig_transdc_His_kin_sub3_dim/P"/>
</dbReference>
<keyword evidence="4" id="KW-0472">Membrane</keyword>
<dbReference type="InterPro" id="IPR013783">
    <property type="entry name" value="Ig-like_fold"/>
</dbReference>
<organism evidence="6 7">
    <name type="scientific">Granulicella pectinivorans</name>
    <dbReference type="NCBI Taxonomy" id="474950"/>
    <lineage>
        <taxon>Bacteria</taxon>
        <taxon>Pseudomonadati</taxon>
        <taxon>Acidobacteriota</taxon>
        <taxon>Terriglobia</taxon>
        <taxon>Terriglobales</taxon>
        <taxon>Acidobacteriaceae</taxon>
        <taxon>Granulicella</taxon>
    </lineage>
</organism>
<dbReference type="Gene3D" id="1.20.5.1930">
    <property type="match status" value="1"/>
</dbReference>
<dbReference type="GO" id="GO:0046983">
    <property type="term" value="F:protein dimerization activity"/>
    <property type="evidence" value="ECO:0007669"/>
    <property type="project" value="InterPro"/>
</dbReference>
<keyword evidence="1" id="KW-0808">Transferase</keyword>
<evidence type="ECO:0000259" key="5">
    <source>
        <dbReference type="PROSITE" id="PS50109"/>
    </source>
</evidence>
<dbReference type="CDD" id="cd16917">
    <property type="entry name" value="HATPase_UhpB-NarQ-NarX-like"/>
    <property type="match status" value="1"/>
</dbReference>
<proteinExistence type="predicted"/>
<dbReference type="Pfam" id="PF07730">
    <property type="entry name" value="HisKA_3"/>
    <property type="match status" value="1"/>
</dbReference>
<dbReference type="OrthoDB" id="176203at2"/>
<dbReference type="PANTHER" id="PTHR24421:SF62">
    <property type="entry name" value="SENSORY TRANSDUCTION HISTIDINE KINASE"/>
    <property type="match status" value="1"/>
</dbReference>
<dbReference type="EMBL" id="FOZL01000001">
    <property type="protein sequence ID" value="SFS09312.1"/>
    <property type="molecule type" value="Genomic_DNA"/>
</dbReference>
<dbReference type="GO" id="GO:0000155">
    <property type="term" value="F:phosphorelay sensor kinase activity"/>
    <property type="evidence" value="ECO:0007669"/>
    <property type="project" value="InterPro"/>
</dbReference>
<dbReference type="PROSITE" id="PS50109">
    <property type="entry name" value="HIS_KIN"/>
    <property type="match status" value="1"/>
</dbReference>
<reference evidence="6 7" key="1">
    <citation type="submission" date="2016-10" db="EMBL/GenBank/DDBJ databases">
        <authorList>
            <person name="de Groot N.N."/>
        </authorList>
    </citation>
    <scope>NUCLEOTIDE SEQUENCE [LARGE SCALE GENOMIC DNA]</scope>
    <source>
        <strain evidence="6 7">DSM 21001</strain>
    </source>
</reference>